<name>A0A9Y2F256_9SPHN</name>
<dbReference type="KEGG" id="arue:QQX03_11125"/>
<keyword evidence="5 6" id="KW-0234">DNA repair</keyword>
<evidence type="ECO:0000256" key="6">
    <source>
        <dbReference type="PIRNR" id="PIRNR018267"/>
    </source>
</evidence>
<dbReference type="EMBL" id="CP127221">
    <property type="protein sequence ID" value="WIW95469.1"/>
    <property type="molecule type" value="Genomic_DNA"/>
</dbReference>
<keyword evidence="4 6" id="KW-0378">Hydrolase</keyword>
<dbReference type="CDD" id="cd00221">
    <property type="entry name" value="Vsr"/>
    <property type="match status" value="1"/>
</dbReference>
<gene>
    <name evidence="7" type="ORF">QQX03_11125</name>
</gene>
<dbReference type="PIRSF" id="PIRSF018267">
    <property type="entry name" value="VSR_endonuc"/>
    <property type="match status" value="1"/>
</dbReference>
<dbReference type="REBASE" id="722894">
    <property type="entry name" value="V.Aru2769ORF11130P"/>
</dbReference>
<comment type="similarity">
    <text evidence="6">Belongs to the vsr family.</text>
</comment>
<keyword evidence="8" id="KW-1185">Reference proteome</keyword>
<dbReference type="GO" id="GO:0016787">
    <property type="term" value="F:hydrolase activity"/>
    <property type="evidence" value="ECO:0007669"/>
    <property type="project" value="UniProtKB-KW"/>
</dbReference>
<dbReference type="GO" id="GO:0006298">
    <property type="term" value="P:mismatch repair"/>
    <property type="evidence" value="ECO:0007669"/>
    <property type="project" value="UniProtKB-UniRule"/>
</dbReference>
<dbReference type="SUPFAM" id="SSF52980">
    <property type="entry name" value="Restriction endonuclease-like"/>
    <property type="match status" value="1"/>
</dbReference>
<proteinExistence type="inferred from homology"/>
<evidence type="ECO:0000256" key="5">
    <source>
        <dbReference type="ARBA" id="ARBA00023204"/>
    </source>
</evidence>
<dbReference type="InterPro" id="IPR011335">
    <property type="entry name" value="Restrct_endonuc-II-like"/>
</dbReference>
<dbReference type="GO" id="GO:0004519">
    <property type="term" value="F:endonuclease activity"/>
    <property type="evidence" value="ECO:0007669"/>
    <property type="project" value="UniProtKB-KW"/>
</dbReference>
<dbReference type="Proteomes" id="UP001231445">
    <property type="component" value="Chromosome"/>
</dbReference>
<comment type="function">
    <text evidence="6">May nick specific sequences that contain T:G mispairs resulting from m5C-deamination.</text>
</comment>
<keyword evidence="3 6" id="KW-0227">DNA damage</keyword>
<keyword evidence="1 6" id="KW-0540">Nuclease</keyword>
<evidence type="ECO:0000256" key="4">
    <source>
        <dbReference type="ARBA" id="ARBA00022801"/>
    </source>
</evidence>
<sequence>MVDIVDRETRSRMMSGIRGKDTKPEIVVRKLLHSQGFRFRLHRKDLPGRPDIVLPKYRTAVFINGCYWHGHEDCHLFRIPKSRPDFWSEKIETNRSRYTRNQAALAASGWKIVILWECAISKSKRLDPHKLIEEIKNAITSDAPVSEIRTDPA</sequence>
<organism evidence="7 8">
    <name type="scientific">Altererythrobacter rubellus</name>
    <dbReference type="NCBI Taxonomy" id="2173831"/>
    <lineage>
        <taxon>Bacteria</taxon>
        <taxon>Pseudomonadati</taxon>
        <taxon>Pseudomonadota</taxon>
        <taxon>Alphaproteobacteria</taxon>
        <taxon>Sphingomonadales</taxon>
        <taxon>Erythrobacteraceae</taxon>
        <taxon>Altererythrobacter</taxon>
    </lineage>
</organism>
<evidence type="ECO:0000256" key="3">
    <source>
        <dbReference type="ARBA" id="ARBA00022763"/>
    </source>
</evidence>
<protein>
    <recommendedName>
        <fullName evidence="6">Very short patch repair endonuclease</fullName>
        <ecNumber evidence="6">3.1.-.-</ecNumber>
    </recommendedName>
</protein>
<dbReference type="Pfam" id="PF03852">
    <property type="entry name" value="Vsr"/>
    <property type="match status" value="1"/>
</dbReference>
<accession>A0A9Y2F256</accession>
<keyword evidence="2 6" id="KW-0255">Endonuclease</keyword>
<evidence type="ECO:0000313" key="8">
    <source>
        <dbReference type="Proteomes" id="UP001231445"/>
    </source>
</evidence>
<reference evidence="7 8" key="1">
    <citation type="submission" date="2023-06" db="EMBL/GenBank/DDBJ databases">
        <title>Altererythrobacter rubellus NBRC 112769 genome.</title>
        <authorList>
            <person name="Zhang K."/>
        </authorList>
    </citation>
    <scope>NUCLEOTIDE SEQUENCE [LARGE SCALE GENOMIC DNA]</scope>
    <source>
        <strain evidence="7 8">NBRC 112769</strain>
    </source>
</reference>
<evidence type="ECO:0000313" key="7">
    <source>
        <dbReference type="EMBL" id="WIW95469.1"/>
    </source>
</evidence>
<dbReference type="RefSeq" id="WP_285975784.1">
    <property type="nucleotide sequence ID" value="NZ_CP127221.1"/>
</dbReference>
<evidence type="ECO:0000256" key="1">
    <source>
        <dbReference type="ARBA" id="ARBA00022722"/>
    </source>
</evidence>
<dbReference type="NCBIfam" id="TIGR00632">
    <property type="entry name" value="vsr"/>
    <property type="match status" value="1"/>
</dbReference>
<dbReference type="EC" id="3.1.-.-" evidence="6"/>
<dbReference type="AlphaFoldDB" id="A0A9Y2F256"/>
<dbReference type="Gene3D" id="3.40.960.10">
    <property type="entry name" value="VSR Endonuclease"/>
    <property type="match status" value="1"/>
</dbReference>
<dbReference type="InterPro" id="IPR004603">
    <property type="entry name" value="DNA_mismatch_endonuc_vsr"/>
</dbReference>
<evidence type="ECO:0000256" key="2">
    <source>
        <dbReference type="ARBA" id="ARBA00022759"/>
    </source>
</evidence>